<organism evidence="3 4">
    <name type="scientific">Liparis tanakae</name>
    <name type="common">Tanaka's snailfish</name>
    <dbReference type="NCBI Taxonomy" id="230148"/>
    <lineage>
        <taxon>Eukaryota</taxon>
        <taxon>Metazoa</taxon>
        <taxon>Chordata</taxon>
        <taxon>Craniata</taxon>
        <taxon>Vertebrata</taxon>
        <taxon>Euteleostomi</taxon>
        <taxon>Actinopterygii</taxon>
        <taxon>Neopterygii</taxon>
        <taxon>Teleostei</taxon>
        <taxon>Neoteleostei</taxon>
        <taxon>Acanthomorphata</taxon>
        <taxon>Eupercaria</taxon>
        <taxon>Perciformes</taxon>
        <taxon>Cottioidei</taxon>
        <taxon>Cottales</taxon>
        <taxon>Liparidae</taxon>
        <taxon>Liparis</taxon>
    </lineage>
</organism>
<dbReference type="EMBL" id="SRLO01001882">
    <property type="protein sequence ID" value="TNN34830.1"/>
    <property type="molecule type" value="Genomic_DNA"/>
</dbReference>
<protein>
    <submittedName>
        <fullName evidence="3">Uncharacterized protein</fullName>
    </submittedName>
</protein>
<evidence type="ECO:0000256" key="1">
    <source>
        <dbReference type="SAM" id="MobiDB-lite"/>
    </source>
</evidence>
<comment type="caution">
    <text evidence="3">The sequence shown here is derived from an EMBL/GenBank/DDBJ whole genome shotgun (WGS) entry which is preliminary data.</text>
</comment>
<evidence type="ECO:0000313" key="3">
    <source>
        <dbReference type="EMBL" id="TNN34830.1"/>
    </source>
</evidence>
<sequence length="129" mass="14007">MQVCEHIPTVFHLLRCGAVRAGSGVAELSSEVVRLLLAAPPELLHLLVPPLALSLPLAGAALAVPLAVLQRRAQLTLQRRRRLLLSGSFQLQLRHLGRGRGQILRQAHLKETQKDRGVRRGEGPEGGTT</sequence>
<proteinExistence type="predicted"/>
<feature type="region of interest" description="Disordered" evidence="1">
    <location>
        <begin position="110"/>
        <end position="129"/>
    </location>
</feature>
<feature type="compositionally biased region" description="Basic and acidic residues" evidence="1">
    <location>
        <begin position="110"/>
        <end position="123"/>
    </location>
</feature>
<keyword evidence="2" id="KW-0472">Membrane</keyword>
<dbReference type="Proteomes" id="UP000314294">
    <property type="component" value="Unassembled WGS sequence"/>
</dbReference>
<name>A0A4Z2F1S6_9TELE</name>
<dbReference type="AlphaFoldDB" id="A0A4Z2F1S6"/>
<feature type="transmembrane region" description="Helical" evidence="2">
    <location>
        <begin position="43"/>
        <end position="69"/>
    </location>
</feature>
<keyword evidence="4" id="KW-1185">Reference proteome</keyword>
<gene>
    <name evidence="3" type="ORF">EYF80_055003</name>
</gene>
<reference evidence="3 4" key="1">
    <citation type="submission" date="2019-03" db="EMBL/GenBank/DDBJ databases">
        <title>First draft genome of Liparis tanakae, snailfish: a comprehensive survey of snailfish specific genes.</title>
        <authorList>
            <person name="Kim W."/>
            <person name="Song I."/>
            <person name="Jeong J.-H."/>
            <person name="Kim D."/>
            <person name="Kim S."/>
            <person name="Ryu S."/>
            <person name="Song J.Y."/>
            <person name="Lee S.K."/>
        </authorList>
    </citation>
    <scope>NUCLEOTIDE SEQUENCE [LARGE SCALE GENOMIC DNA]</scope>
    <source>
        <tissue evidence="3">Muscle</tissue>
    </source>
</reference>
<keyword evidence="2" id="KW-1133">Transmembrane helix</keyword>
<accession>A0A4Z2F1S6</accession>
<keyword evidence="2" id="KW-0812">Transmembrane</keyword>
<evidence type="ECO:0000313" key="4">
    <source>
        <dbReference type="Proteomes" id="UP000314294"/>
    </source>
</evidence>
<evidence type="ECO:0000256" key="2">
    <source>
        <dbReference type="SAM" id="Phobius"/>
    </source>
</evidence>